<evidence type="ECO:0000256" key="2">
    <source>
        <dbReference type="SAM" id="SignalP"/>
    </source>
</evidence>
<dbReference type="AlphaFoldDB" id="A0A0K1PMQ9"/>
<gene>
    <name evidence="3" type="ORF">AKJ09_01461</name>
</gene>
<proteinExistence type="predicted"/>
<evidence type="ECO:0000313" key="4">
    <source>
        <dbReference type="Proteomes" id="UP000064967"/>
    </source>
</evidence>
<dbReference type="InterPro" id="IPR036363">
    <property type="entry name" value="Thiol_cytolysin_ab_sf"/>
</dbReference>
<feature type="region of interest" description="Disordered" evidence="1">
    <location>
        <begin position="25"/>
        <end position="51"/>
    </location>
</feature>
<keyword evidence="2" id="KW-0732">Signal</keyword>
<dbReference type="KEGG" id="llu:AKJ09_01461"/>
<dbReference type="Pfam" id="PF01289">
    <property type="entry name" value="Thiol_cytolysin"/>
    <property type="match status" value="1"/>
</dbReference>
<dbReference type="EMBL" id="CP012333">
    <property type="protein sequence ID" value="AKU94797.1"/>
    <property type="molecule type" value="Genomic_DNA"/>
</dbReference>
<dbReference type="PROSITE" id="PS51257">
    <property type="entry name" value="PROKAR_LIPOPROTEIN"/>
    <property type="match status" value="1"/>
</dbReference>
<organism evidence="3 4">
    <name type="scientific">Labilithrix luteola</name>
    <dbReference type="NCBI Taxonomy" id="1391654"/>
    <lineage>
        <taxon>Bacteria</taxon>
        <taxon>Pseudomonadati</taxon>
        <taxon>Myxococcota</taxon>
        <taxon>Polyangia</taxon>
        <taxon>Polyangiales</taxon>
        <taxon>Labilitrichaceae</taxon>
        <taxon>Labilithrix</taxon>
    </lineage>
</organism>
<evidence type="ECO:0000313" key="3">
    <source>
        <dbReference type="EMBL" id="AKU94797.1"/>
    </source>
</evidence>
<feature type="region of interest" description="Disordered" evidence="1">
    <location>
        <begin position="67"/>
        <end position="94"/>
    </location>
</feature>
<dbReference type="GO" id="GO:0015485">
    <property type="term" value="F:cholesterol binding"/>
    <property type="evidence" value="ECO:0007669"/>
    <property type="project" value="InterPro"/>
</dbReference>
<feature type="signal peptide" evidence="2">
    <location>
        <begin position="1"/>
        <end position="18"/>
    </location>
</feature>
<feature type="compositionally biased region" description="Low complexity" evidence="1">
    <location>
        <begin position="26"/>
        <end position="48"/>
    </location>
</feature>
<feature type="compositionally biased region" description="Polar residues" evidence="1">
    <location>
        <begin position="83"/>
        <end position="94"/>
    </location>
</feature>
<protein>
    <submittedName>
        <fullName evidence="3">Thiol-activated cytolysin</fullName>
    </submittedName>
</protein>
<feature type="chain" id="PRO_5005465740" evidence="2">
    <location>
        <begin position="19"/>
        <end position="534"/>
    </location>
</feature>
<name>A0A0K1PMQ9_9BACT</name>
<evidence type="ECO:0000256" key="1">
    <source>
        <dbReference type="SAM" id="MobiDB-lite"/>
    </source>
</evidence>
<dbReference type="Gene3D" id="3.40.30.40">
    <property type="entry name" value="Perfringolysin"/>
    <property type="match status" value="1"/>
</dbReference>
<feature type="compositionally biased region" description="Basic and acidic residues" evidence="1">
    <location>
        <begin position="69"/>
        <end position="80"/>
    </location>
</feature>
<dbReference type="Gene3D" id="3.30.1040.20">
    <property type="match status" value="1"/>
</dbReference>
<dbReference type="SUPFAM" id="SSF56978">
    <property type="entry name" value="Perfringolysin"/>
    <property type="match status" value="1"/>
</dbReference>
<reference evidence="3 4" key="1">
    <citation type="submission" date="2015-08" db="EMBL/GenBank/DDBJ databases">
        <authorList>
            <person name="Babu N.S."/>
            <person name="Beckwith C.J."/>
            <person name="Beseler K.G."/>
            <person name="Brison A."/>
            <person name="Carone J.V."/>
            <person name="Caskin T.P."/>
            <person name="Diamond M."/>
            <person name="Durham M.E."/>
            <person name="Foxe J.M."/>
            <person name="Go M."/>
            <person name="Henderson B.A."/>
            <person name="Jones I.B."/>
            <person name="McGettigan J.A."/>
            <person name="Micheletti S.J."/>
            <person name="Nasrallah M.E."/>
            <person name="Ortiz D."/>
            <person name="Piller C.R."/>
            <person name="Privatt S.R."/>
            <person name="Schneider S.L."/>
            <person name="Sharp S."/>
            <person name="Smith T.C."/>
            <person name="Stanton J.D."/>
            <person name="Ullery H.E."/>
            <person name="Wilson R.J."/>
            <person name="Serrano M.G."/>
            <person name="Buck G."/>
            <person name="Lee V."/>
            <person name="Wang Y."/>
            <person name="Carvalho R."/>
            <person name="Voegtly L."/>
            <person name="Shi R."/>
            <person name="Duckworth R."/>
            <person name="Johnson A."/>
            <person name="Loviza R."/>
            <person name="Walstead R."/>
            <person name="Shah Z."/>
            <person name="Kiflezghi M."/>
            <person name="Wade K."/>
            <person name="Ball S.L."/>
            <person name="Bradley K.W."/>
            <person name="Asai D.J."/>
            <person name="Bowman C.A."/>
            <person name="Russell D.A."/>
            <person name="Pope W.H."/>
            <person name="Jacobs-Sera D."/>
            <person name="Hendrix R.W."/>
            <person name="Hatfull G.F."/>
        </authorList>
    </citation>
    <scope>NUCLEOTIDE SEQUENCE [LARGE SCALE GENOMIC DNA]</scope>
    <source>
        <strain evidence="3 4">DSM 27648</strain>
    </source>
</reference>
<dbReference type="InterPro" id="IPR036359">
    <property type="entry name" value="Thiol_cytolysin_sf"/>
</dbReference>
<dbReference type="STRING" id="1391654.AKJ09_01461"/>
<dbReference type="InterPro" id="IPR001869">
    <property type="entry name" value="Thiol_cytolysin"/>
</dbReference>
<dbReference type="PRINTS" id="PR01400">
    <property type="entry name" value="TACYTOLYSIN"/>
</dbReference>
<dbReference type="Gene3D" id="3.90.840.10">
    <property type="entry name" value="Thiol-activated cytolysin superfamily/Thiol-activated cytolysin, alpha-beta domain"/>
    <property type="match status" value="1"/>
</dbReference>
<dbReference type="Proteomes" id="UP000064967">
    <property type="component" value="Chromosome"/>
</dbReference>
<accession>A0A0K1PMQ9</accession>
<sequence length="534" mass="55435">MKLVALSMLAAVVACGGASPEGDLTAAPEAANAPSAPSAPSDNAAPSNEGAADQANAINALVASAGHMSTDKQADAEPVQKGEPTTTQVPGEGGTTYSCTYTDYDLTKVPEKFVALNPNADVLWPGSLVQGKSMAGGILDPIPVKRAPGTITLTLASGGGGPFFKRMESPSLSEAMQAQNEILASYTGATPAKFSYSFQSIYSSEQLAVAVDANVRGTNWSASAALSVDKNDEKSRFLIEFSQEYFTMAFDPPQGAAGVFDPSVTAKDLEPYAAAGNPPVYVSGVTYGRIFYILFESSASQTSLEAAVKGSYSGPSIGADASASASWKKLINESTVKAYGLGGNAEMAINAVTGASQFDKIATFLTSGANFSTQNPGVPISYTIRHLTDSSQVRLALTTEYTAKNCTPMTKGCDGVLGSGKTTDKCGVCGGDGTTCDPCGPTTLQHRAGNGAYVNFNVGSGNHGDRVTFPDGNYYKYAKALCNRVIWGNVSLVCHDGSWTWSGQQSFDSDHLCTSDKNNGWSSGDDSISCGWQP</sequence>
<keyword evidence="4" id="KW-1185">Reference proteome</keyword>